<proteinExistence type="inferred from homology"/>
<dbReference type="OrthoDB" id="19439at2759"/>
<accession>A0A1D2MS03</accession>
<name>A0A1D2MS03_ORCCI</name>
<organism evidence="8 9">
    <name type="scientific">Orchesella cincta</name>
    <name type="common">Springtail</name>
    <name type="synonym">Podura cincta</name>
    <dbReference type="NCBI Taxonomy" id="48709"/>
    <lineage>
        <taxon>Eukaryota</taxon>
        <taxon>Metazoa</taxon>
        <taxon>Ecdysozoa</taxon>
        <taxon>Arthropoda</taxon>
        <taxon>Hexapoda</taxon>
        <taxon>Collembola</taxon>
        <taxon>Entomobryomorpha</taxon>
        <taxon>Entomobryoidea</taxon>
        <taxon>Orchesellidae</taxon>
        <taxon>Orchesellinae</taxon>
        <taxon>Orchesella</taxon>
    </lineage>
</organism>
<evidence type="ECO:0000313" key="9">
    <source>
        <dbReference type="Proteomes" id="UP000094527"/>
    </source>
</evidence>
<dbReference type="EMBL" id="LJIJ01000620">
    <property type="protein sequence ID" value="ODM95786.1"/>
    <property type="molecule type" value="Genomic_DNA"/>
</dbReference>
<dbReference type="FunFam" id="3.30.780.10:FF:000009">
    <property type="entry name" value="39S ribosomal protein L49, mitochondrial"/>
    <property type="match status" value="1"/>
</dbReference>
<dbReference type="Proteomes" id="UP000094527">
    <property type="component" value="Unassembled WGS sequence"/>
</dbReference>
<dbReference type="AlphaFoldDB" id="A0A1D2MS03"/>
<sequence length="188" mass="21956">MLQSIATKAFRFRPVTAFKTSTKCVVLPGNTEVGSLVGRKSYSYYKSRVEETPDKYTGYETSFQEWKYVEKLIPPTHVPEPPQDPSTELPSGWRLPNPPKDCPYNVRRTKNHMIPAYLKIEDRGQVRYTYIRRVEGNIWQLEKDIGQWLQDNYPLKNIITRTNEISRCVIIKGDLVEDVREWLIAQGF</sequence>
<dbReference type="GO" id="GO:0003735">
    <property type="term" value="F:structural constituent of ribosome"/>
    <property type="evidence" value="ECO:0007669"/>
    <property type="project" value="InterPro"/>
</dbReference>
<evidence type="ECO:0000256" key="7">
    <source>
        <dbReference type="ARBA" id="ARBA00035545"/>
    </source>
</evidence>
<dbReference type="STRING" id="48709.A0A1D2MS03"/>
<dbReference type="PANTHER" id="PTHR13477:SF0">
    <property type="entry name" value="LARGE RIBOSOMAL SUBUNIT PROTEIN ML49"/>
    <property type="match status" value="1"/>
</dbReference>
<keyword evidence="4" id="KW-0496">Mitochondrion</keyword>
<comment type="similarity">
    <text evidence="2">Belongs to the mitochondrion-specific ribosomal protein mL49 family.</text>
</comment>
<evidence type="ECO:0000256" key="4">
    <source>
        <dbReference type="ARBA" id="ARBA00023128"/>
    </source>
</evidence>
<dbReference type="InterPro" id="IPR007740">
    <property type="entry name" value="Ribosomal_mL49"/>
</dbReference>
<evidence type="ECO:0000256" key="3">
    <source>
        <dbReference type="ARBA" id="ARBA00022980"/>
    </source>
</evidence>
<keyword evidence="9" id="KW-1185">Reference proteome</keyword>
<keyword evidence="3 8" id="KW-0689">Ribosomal protein</keyword>
<keyword evidence="5" id="KW-0687">Ribonucleoprotein</keyword>
<evidence type="ECO:0000256" key="2">
    <source>
        <dbReference type="ARBA" id="ARBA00005677"/>
    </source>
</evidence>
<reference evidence="8 9" key="1">
    <citation type="journal article" date="2016" name="Genome Biol. Evol.">
        <title>Gene Family Evolution Reflects Adaptation to Soil Environmental Stressors in the Genome of the Collembolan Orchesella cincta.</title>
        <authorList>
            <person name="Faddeeva-Vakhrusheva A."/>
            <person name="Derks M.F."/>
            <person name="Anvar S.Y."/>
            <person name="Agamennone V."/>
            <person name="Suring W."/>
            <person name="Smit S."/>
            <person name="van Straalen N.M."/>
            <person name="Roelofs D."/>
        </authorList>
    </citation>
    <scope>NUCLEOTIDE SEQUENCE [LARGE SCALE GENOMIC DNA]</scope>
    <source>
        <tissue evidence="8">Mixed pool</tissue>
    </source>
</reference>
<evidence type="ECO:0000256" key="1">
    <source>
        <dbReference type="ARBA" id="ARBA00004173"/>
    </source>
</evidence>
<comment type="caution">
    <text evidence="8">The sequence shown here is derived from an EMBL/GenBank/DDBJ whole genome shotgun (WGS) entry which is preliminary data.</text>
</comment>
<dbReference type="Pfam" id="PF05046">
    <property type="entry name" value="Img2"/>
    <property type="match status" value="1"/>
</dbReference>
<protein>
    <recommendedName>
        <fullName evidence="6">Large ribosomal subunit protein mL49</fullName>
    </recommendedName>
    <alternativeName>
        <fullName evidence="7">39S ribosomal protein L49, mitochondrial</fullName>
    </alternativeName>
</protein>
<dbReference type="PANTHER" id="PTHR13477">
    <property type="entry name" value="MITOCHONDRIAL 39S RIBOSOMAL PROTEIN L49"/>
    <property type="match status" value="1"/>
</dbReference>
<evidence type="ECO:0000256" key="5">
    <source>
        <dbReference type="ARBA" id="ARBA00023274"/>
    </source>
</evidence>
<comment type="subcellular location">
    <subcellularLocation>
        <location evidence="1">Mitochondrion</location>
    </subcellularLocation>
</comment>
<gene>
    <name evidence="8" type="ORF">Ocin01_10895</name>
</gene>
<evidence type="ECO:0000313" key="8">
    <source>
        <dbReference type="EMBL" id="ODM95786.1"/>
    </source>
</evidence>
<evidence type="ECO:0000256" key="6">
    <source>
        <dbReference type="ARBA" id="ARBA00035191"/>
    </source>
</evidence>
<dbReference type="GO" id="GO:0006412">
    <property type="term" value="P:translation"/>
    <property type="evidence" value="ECO:0007669"/>
    <property type="project" value="InterPro"/>
</dbReference>
<dbReference type="GO" id="GO:0005762">
    <property type="term" value="C:mitochondrial large ribosomal subunit"/>
    <property type="evidence" value="ECO:0007669"/>
    <property type="project" value="TreeGrafter"/>
</dbReference>
<dbReference type="Gene3D" id="3.30.780.10">
    <property type="entry name" value="SUI1-like domain"/>
    <property type="match status" value="1"/>
</dbReference>
<dbReference type="OMA" id="NPPEWKY"/>